<organism evidence="1 2">
    <name type="scientific">Bacillus cereus</name>
    <dbReference type="NCBI Taxonomy" id="1396"/>
    <lineage>
        <taxon>Bacteria</taxon>
        <taxon>Bacillati</taxon>
        <taxon>Bacillota</taxon>
        <taxon>Bacilli</taxon>
        <taxon>Bacillales</taxon>
        <taxon>Bacillaceae</taxon>
        <taxon>Bacillus</taxon>
        <taxon>Bacillus cereus group</taxon>
    </lineage>
</organism>
<sequence>MVGVNKYIYKRGLEFWSFFPAILFMHEEKDEDFRYLPVSGKQFFCLLLGWYRDSFAPIGNSDRGFFYFSRKQILNDSEFYDKIINAYNFKRAGTSYTKPIFNFIEKRRMSK</sequence>
<evidence type="ECO:0000313" key="1">
    <source>
        <dbReference type="EMBL" id="PFN29737.1"/>
    </source>
</evidence>
<name>A0A2B1KYK4_BACCE</name>
<comment type="caution">
    <text evidence="1">The sequence shown here is derived from an EMBL/GenBank/DDBJ whole genome shotgun (WGS) entry which is preliminary data.</text>
</comment>
<evidence type="ECO:0000313" key="2">
    <source>
        <dbReference type="Proteomes" id="UP000225182"/>
    </source>
</evidence>
<dbReference type="Proteomes" id="UP000225182">
    <property type="component" value="Unassembled WGS sequence"/>
</dbReference>
<proteinExistence type="predicted"/>
<protein>
    <submittedName>
        <fullName evidence="1">Uncharacterized protein</fullName>
    </submittedName>
</protein>
<accession>A0A2B1KYK4</accession>
<reference evidence="1 2" key="1">
    <citation type="submission" date="2017-09" db="EMBL/GenBank/DDBJ databases">
        <title>Large-scale bioinformatics analysis of Bacillus genomes uncovers conserved roles of natural products in bacterial physiology.</title>
        <authorList>
            <consortium name="Agbiome Team Llc"/>
            <person name="Bleich R.M."/>
            <person name="Grubbs K.J."/>
            <person name="Santa Maria K.C."/>
            <person name="Allen S.E."/>
            <person name="Farag S."/>
            <person name="Shank E.A."/>
            <person name="Bowers A."/>
        </authorList>
    </citation>
    <scope>NUCLEOTIDE SEQUENCE [LARGE SCALE GENOMIC DNA]</scope>
    <source>
        <strain evidence="1 2">AFS076905</strain>
    </source>
</reference>
<dbReference type="AlphaFoldDB" id="A0A2B1KYK4"/>
<gene>
    <name evidence="1" type="ORF">COJ50_01270</name>
</gene>
<dbReference type="EMBL" id="NUYN01000001">
    <property type="protein sequence ID" value="PFN29737.1"/>
    <property type="molecule type" value="Genomic_DNA"/>
</dbReference>